<protein>
    <submittedName>
        <fullName evidence="11">Peroxisomal coenzyme A diphosphatase NUDT7-like</fullName>
    </submittedName>
</protein>
<dbReference type="InterPro" id="IPR045121">
    <property type="entry name" value="CoAse"/>
</dbReference>
<accession>A0ABM0GSD3</accession>
<dbReference type="InterPro" id="IPR000059">
    <property type="entry name" value="NUDIX_hydrolase_NudL_CS"/>
</dbReference>
<evidence type="ECO:0000256" key="6">
    <source>
        <dbReference type="ARBA" id="ARBA00022842"/>
    </source>
</evidence>
<evidence type="ECO:0000313" key="10">
    <source>
        <dbReference type="Proteomes" id="UP000694865"/>
    </source>
</evidence>
<evidence type="ECO:0000313" key="11">
    <source>
        <dbReference type="RefSeq" id="XP_002736307.1"/>
    </source>
</evidence>
<keyword evidence="4" id="KW-0479">Metal-binding</keyword>
<dbReference type="CDD" id="cd03426">
    <property type="entry name" value="NUDIX_CoAse_Nudt7"/>
    <property type="match status" value="1"/>
</dbReference>
<keyword evidence="7" id="KW-0464">Manganese</keyword>
<dbReference type="InterPro" id="IPR000086">
    <property type="entry name" value="NUDIX_hydrolase_dom"/>
</dbReference>
<dbReference type="Proteomes" id="UP000694865">
    <property type="component" value="Unplaced"/>
</dbReference>
<reference evidence="11" key="1">
    <citation type="submission" date="2025-08" db="UniProtKB">
        <authorList>
            <consortium name="RefSeq"/>
        </authorList>
    </citation>
    <scope>IDENTIFICATION</scope>
    <source>
        <tissue evidence="11">Testes</tissue>
    </source>
</reference>
<evidence type="ECO:0000256" key="4">
    <source>
        <dbReference type="ARBA" id="ARBA00022723"/>
    </source>
</evidence>
<keyword evidence="10" id="KW-1185">Reference proteome</keyword>
<feature type="transmembrane region" description="Helical" evidence="8">
    <location>
        <begin position="176"/>
        <end position="194"/>
    </location>
</feature>
<keyword evidence="8" id="KW-0472">Membrane</keyword>
<keyword evidence="6" id="KW-0460">Magnesium</keyword>
<evidence type="ECO:0000256" key="1">
    <source>
        <dbReference type="ARBA" id="ARBA00001936"/>
    </source>
</evidence>
<gene>
    <name evidence="11" type="primary">LOC100375722</name>
</gene>
<dbReference type="PANTHER" id="PTHR12992">
    <property type="entry name" value="NUDIX HYDROLASE"/>
    <property type="match status" value="1"/>
</dbReference>
<comment type="cofactor">
    <cofactor evidence="1">
        <name>Mn(2+)</name>
        <dbReference type="ChEBI" id="CHEBI:29035"/>
    </cofactor>
</comment>
<dbReference type="InterPro" id="IPR015797">
    <property type="entry name" value="NUDIX_hydrolase-like_dom_sf"/>
</dbReference>
<evidence type="ECO:0000256" key="2">
    <source>
        <dbReference type="ARBA" id="ARBA00001946"/>
    </source>
</evidence>
<comment type="similarity">
    <text evidence="3">Belongs to the Nudix hydrolase family. PCD1 subfamily.</text>
</comment>
<proteinExistence type="inferred from homology"/>
<dbReference type="GeneID" id="100375722"/>
<keyword evidence="8" id="KW-0812">Transmembrane</keyword>
<evidence type="ECO:0000256" key="5">
    <source>
        <dbReference type="ARBA" id="ARBA00022801"/>
    </source>
</evidence>
<evidence type="ECO:0000256" key="7">
    <source>
        <dbReference type="ARBA" id="ARBA00023211"/>
    </source>
</evidence>
<evidence type="ECO:0000259" key="9">
    <source>
        <dbReference type="PROSITE" id="PS51462"/>
    </source>
</evidence>
<dbReference type="RefSeq" id="XP_002736307.1">
    <property type="nucleotide sequence ID" value="XM_002736261.1"/>
</dbReference>
<dbReference type="PANTHER" id="PTHR12992:SF24">
    <property type="entry name" value="PEROXISOMAL COENZYME A DIPHOSPHATASE NUDT7"/>
    <property type="match status" value="1"/>
</dbReference>
<evidence type="ECO:0000256" key="3">
    <source>
        <dbReference type="ARBA" id="ARBA00006506"/>
    </source>
</evidence>
<comment type="cofactor">
    <cofactor evidence="2">
        <name>Mg(2+)</name>
        <dbReference type="ChEBI" id="CHEBI:18420"/>
    </cofactor>
</comment>
<dbReference type="Pfam" id="PF00293">
    <property type="entry name" value="NUDIX"/>
    <property type="match status" value="1"/>
</dbReference>
<feature type="domain" description="Nudix hydrolase" evidence="9">
    <location>
        <begin position="28"/>
        <end position="162"/>
    </location>
</feature>
<dbReference type="PROSITE" id="PS51462">
    <property type="entry name" value="NUDIX"/>
    <property type="match status" value="1"/>
</dbReference>
<organism evidence="10 11">
    <name type="scientific">Saccoglossus kowalevskii</name>
    <name type="common">Acorn worm</name>
    <dbReference type="NCBI Taxonomy" id="10224"/>
    <lineage>
        <taxon>Eukaryota</taxon>
        <taxon>Metazoa</taxon>
        <taxon>Hemichordata</taxon>
        <taxon>Enteropneusta</taxon>
        <taxon>Harrimaniidae</taxon>
        <taxon>Saccoglossus</taxon>
    </lineage>
</organism>
<dbReference type="SUPFAM" id="SSF55811">
    <property type="entry name" value="Nudix"/>
    <property type="match status" value="1"/>
</dbReference>
<dbReference type="PROSITE" id="PS01293">
    <property type="entry name" value="NUDIX_COA"/>
    <property type="match status" value="1"/>
</dbReference>
<sequence length="234" mass="26946">MVNKTEVIERLKTFHMPNFIEEHRDIQGHKAAVLVPLFFQNDEIYVLLTVRSKNLRSHSGHVAFPGGKMDERDSDLLETALRESWEEIGLPRDKVEIVCQGMPFSFLNNVVVTPFIGFIDSDFSPIQNKREVSDIFSMPIINFLSAENHTSTVHLDASGNKSYVHHFEYADKDKRYFPFGFTAFICVILANIIFQKAPEFEISSLYKPNDPAKILLIWHQRRVKSNTMKANSKL</sequence>
<dbReference type="Gene3D" id="3.90.79.10">
    <property type="entry name" value="Nucleoside Triphosphate Pyrophosphohydrolase"/>
    <property type="match status" value="1"/>
</dbReference>
<name>A0ABM0GSD3_SACKO</name>
<keyword evidence="8" id="KW-1133">Transmembrane helix</keyword>
<keyword evidence="5" id="KW-0378">Hydrolase</keyword>
<evidence type="ECO:0000256" key="8">
    <source>
        <dbReference type="SAM" id="Phobius"/>
    </source>
</evidence>